<dbReference type="CDD" id="cd16936">
    <property type="entry name" value="HATPase_RsbW-like"/>
    <property type="match status" value="1"/>
</dbReference>
<dbReference type="RefSeq" id="WP_260792757.1">
    <property type="nucleotide sequence ID" value="NZ_CP093313.1"/>
</dbReference>
<dbReference type="Proteomes" id="UP001059380">
    <property type="component" value="Chromosome"/>
</dbReference>
<gene>
    <name evidence="3" type="ORF">MOP44_23000</name>
</gene>
<evidence type="ECO:0000259" key="2">
    <source>
        <dbReference type="Pfam" id="PF13581"/>
    </source>
</evidence>
<dbReference type="InterPro" id="IPR036890">
    <property type="entry name" value="HATPase_C_sf"/>
</dbReference>
<reference evidence="3" key="1">
    <citation type="submission" date="2021-04" db="EMBL/GenBank/DDBJ databases">
        <title>Phylogenetic analysis of Acidobacteriaceae.</title>
        <authorList>
            <person name="Qiu L."/>
            <person name="Zhang Q."/>
        </authorList>
    </citation>
    <scope>NUCLEOTIDE SEQUENCE</scope>
    <source>
        <strain evidence="3">DSM 25168</strain>
    </source>
</reference>
<name>A0A9J7BR64_9BACT</name>
<dbReference type="AlphaFoldDB" id="A0A9J7BR64"/>
<feature type="domain" description="Histidine kinase/HSP90-like ATPase" evidence="2">
    <location>
        <begin position="13"/>
        <end position="135"/>
    </location>
</feature>
<keyword evidence="4" id="KW-1185">Reference proteome</keyword>
<dbReference type="Pfam" id="PF13581">
    <property type="entry name" value="HATPase_c_2"/>
    <property type="match status" value="1"/>
</dbReference>
<dbReference type="PANTHER" id="PTHR35526">
    <property type="entry name" value="ANTI-SIGMA-F FACTOR RSBW-RELATED"/>
    <property type="match status" value="1"/>
</dbReference>
<dbReference type="KEGG" id="orp:MOP44_23000"/>
<dbReference type="SUPFAM" id="SSF55874">
    <property type="entry name" value="ATPase domain of HSP90 chaperone/DNA topoisomerase II/histidine kinase"/>
    <property type="match status" value="1"/>
</dbReference>
<keyword evidence="1" id="KW-0723">Serine/threonine-protein kinase</keyword>
<evidence type="ECO:0000313" key="4">
    <source>
        <dbReference type="Proteomes" id="UP001059380"/>
    </source>
</evidence>
<accession>A0A9J7BR64</accession>
<dbReference type="GO" id="GO:0004674">
    <property type="term" value="F:protein serine/threonine kinase activity"/>
    <property type="evidence" value="ECO:0007669"/>
    <property type="project" value="UniProtKB-KW"/>
</dbReference>
<keyword evidence="1" id="KW-0808">Transferase</keyword>
<proteinExistence type="predicted"/>
<dbReference type="InterPro" id="IPR050267">
    <property type="entry name" value="Anti-sigma-factor_SerPK"/>
</dbReference>
<dbReference type="InterPro" id="IPR003594">
    <property type="entry name" value="HATPase_dom"/>
</dbReference>
<evidence type="ECO:0000256" key="1">
    <source>
        <dbReference type="ARBA" id="ARBA00022527"/>
    </source>
</evidence>
<sequence>MGESLTIEVKNTHGAIAPAAAKAEAWLEAYDPSPKAMYLVPLAIEELVTNCIHYGYEDKGEHTIVITLSVADQTLTMTLEDDGHEFDPLAQGTPDLTGPAEDRPIGGLGIHLLRSLADGMAYERRNGTNRLTLTKRLH</sequence>
<dbReference type="GO" id="GO:0005524">
    <property type="term" value="F:ATP binding"/>
    <property type="evidence" value="ECO:0007669"/>
    <property type="project" value="UniProtKB-KW"/>
</dbReference>
<evidence type="ECO:0000313" key="3">
    <source>
        <dbReference type="EMBL" id="UWZ83422.1"/>
    </source>
</evidence>
<keyword evidence="1" id="KW-0418">Kinase</keyword>
<organism evidence="3 4">
    <name type="scientific">Occallatibacter riparius</name>
    <dbReference type="NCBI Taxonomy" id="1002689"/>
    <lineage>
        <taxon>Bacteria</taxon>
        <taxon>Pseudomonadati</taxon>
        <taxon>Acidobacteriota</taxon>
        <taxon>Terriglobia</taxon>
        <taxon>Terriglobales</taxon>
        <taxon>Acidobacteriaceae</taxon>
        <taxon>Occallatibacter</taxon>
    </lineage>
</organism>
<dbReference type="EMBL" id="CP093313">
    <property type="protein sequence ID" value="UWZ83422.1"/>
    <property type="molecule type" value="Genomic_DNA"/>
</dbReference>
<keyword evidence="3" id="KW-0067">ATP-binding</keyword>
<keyword evidence="3" id="KW-0547">Nucleotide-binding</keyword>
<dbReference type="Gene3D" id="3.30.565.10">
    <property type="entry name" value="Histidine kinase-like ATPase, C-terminal domain"/>
    <property type="match status" value="1"/>
</dbReference>
<protein>
    <submittedName>
        <fullName evidence="3">ATP-binding protein</fullName>
    </submittedName>
</protein>